<dbReference type="PANTHER" id="PTHR10806:SF6">
    <property type="entry name" value="SIGNAL PEPTIDASE COMPLEX CATALYTIC SUBUNIT SEC11"/>
    <property type="match status" value="1"/>
</dbReference>
<dbReference type="PANTHER" id="PTHR10806">
    <property type="entry name" value="SIGNAL PEPTIDASE COMPLEX CATALYTIC SUBUNIT SEC11"/>
    <property type="match status" value="1"/>
</dbReference>
<evidence type="ECO:0000313" key="7">
    <source>
        <dbReference type="EMBL" id="PZR53757.1"/>
    </source>
</evidence>
<dbReference type="EC" id="3.4.21.89" evidence="5"/>
<keyword evidence="3" id="KW-1133">Transmembrane helix</keyword>
<dbReference type="GO" id="GO:0016020">
    <property type="term" value="C:membrane"/>
    <property type="evidence" value="ECO:0007669"/>
    <property type="project" value="UniProtKB-SubCell"/>
</dbReference>
<evidence type="ECO:0000256" key="2">
    <source>
        <dbReference type="ARBA" id="ARBA00022692"/>
    </source>
</evidence>
<accession>A0A2W5WR10</accession>
<dbReference type="RefSeq" id="WP_111250424.1">
    <property type="nucleotide sequence ID" value="NZ_QKWH01000003.1"/>
</dbReference>
<feature type="domain" description="Peptidase S26" evidence="6">
    <location>
        <begin position="21"/>
        <end position="91"/>
    </location>
</feature>
<dbReference type="InterPro" id="IPR019533">
    <property type="entry name" value="Peptidase_S26"/>
</dbReference>
<gene>
    <name evidence="7" type="ORF">DNL40_06435</name>
</gene>
<dbReference type="Pfam" id="PF10502">
    <property type="entry name" value="Peptidase_S26"/>
    <property type="match status" value="1"/>
</dbReference>
<evidence type="ECO:0000256" key="3">
    <source>
        <dbReference type="ARBA" id="ARBA00022989"/>
    </source>
</evidence>
<dbReference type="InterPro" id="IPR036286">
    <property type="entry name" value="LexA/Signal_pep-like_sf"/>
</dbReference>
<proteinExistence type="predicted"/>
<reference evidence="7 8" key="1">
    <citation type="submission" date="2018-06" db="EMBL/GenBank/DDBJ databases">
        <title>Whole genome sequencing of a novel hydrocarbon degrading bacterial strain, PW21 isolated from oil contaminated produced water sample.</title>
        <authorList>
            <person name="Nagkirti P."/>
            <person name="Shaikh A."/>
            <person name="Gowdaman V."/>
            <person name="Engineer A.E."/>
            <person name="Dagar S."/>
            <person name="Dhakephalkar P.K."/>
        </authorList>
    </citation>
    <scope>NUCLEOTIDE SEQUENCE [LARGE SCALE GENOMIC DNA]</scope>
    <source>
        <strain evidence="7 8">PW21</strain>
    </source>
</reference>
<dbReference type="AlphaFoldDB" id="A0A2W5WR10"/>
<dbReference type="CDD" id="cd06530">
    <property type="entry name" value="S26_SPase_I"/>
    <property type="match status" value="1"/>
</dbReference>
<keyword evidence="8" id="KW-1185">Reference proteome</keyword>
<dbReference type="Gene3D" id="2.10.109.10">
    <property type="entry name" value="Umud Fragment, subunit A"/>
    <property type="match status" value="1"/>
</dbReference>
<evidence type="ECO:0000256" key="1">
    <source>
        <dbReference type="ARBA" id="ARBA00004370"/>
    </source>
</evidence>
<dbReference type="InterPro" id="IPR001733">
    <property type="entry name" value="Peptidase_S26B"/>
</dbReference>
<dbReference type="Proteomes" id="UP000248783">
    <property type="component" value="Unassembled WGS sequence"/>
</dbReference>
<dbReference type="EMBL" id="QKWH01000003">
    <property type="protein sequence ID" value="PZR53757.1"/>
    <property type="molecule type" value="Genomic_DNA"/>
</dbReference>
<keyword evidence="2" id="KW-0812">Transmembrane</keyword>
<dbReference type="NCBIfam" id="TIGR02228">
    <property type="entry name" value="sigpep_I_arch"/>
    <property type="match status" value="1"/>
</dbReference>
<evidence type="ECO:0000256" key="5">
    <source>
        <dbReference type="NCBIfam" id="TIGR02228"/>
    </source>
</evidence>
<dbReference type="SUPFAM" id="SSF51306">
    <property type="entry name" value="LexA/Signal peptidase"/>
    <property type="match status" value="1"/>
</dbReference>
<comment type="caution">
    <text evidence="7">The sequence shown here is derived from an EMBL/GenBank/DDBJ whole genome shotgun (WGS) entry which is preliminary data.</text>
</comment>
<dbReference type="GO" id="GO:0004252">
    <property type="term" value="F:serine-type endopeptidase activity"/>
    <property type="evidence" value="ECO:0007669"/>
    <property type="project" value="UniProtKB-UniRule"/>
</dbReference>
<evidence type="ECO:0000256" key="4">
    <source>
        <dbReference type="ARBA" id="ARBA00023136"/>
    </source>
</evidence>
<keyword evidence="4" id="KW-0472">Membrane</keyword>
<comment type="subcellular location">
    <subcellularLocation>
        <location evidence="1">Membrane</location>
    </subcellularLocation>
</comment>
<name>A0A2W5WR10_9MICO</name>
<protein>
    <recommendedName>
        <fullName evidence="5">Signal peptidase I</fullName>
        <ecNumber evidence="5">3.4.21.89</ecNumber>
    </recommendedName>
</protein>
<keyword evidence="7" id="KW-0378">Hydrolase</keyword>
<evidence type="ECO:0000259" key="6">
    <source>
        <dbReference type="Pfam" id="PF10502"/>
    </source>
</evidence>
<sequence length="185" mass="19687">MSAASVVVVRRALAAAVVAVAGFALLAGVLVPRLAGATPYTVLSPSMEPRYPVGTLVVVRPTDDVRTGDVITYQLRSGEAHVVTHRVVAVGATTTGEPRYVTRGDANEAADREPVRPVQVRGEVWYHVPWLGRVSALMTGSQRHHAAIGVGAGLLAYAAWQAFQGLHERHARHDPHEPVVAGRTV</sequence>
<dbReference type="GO" id="GO:0009003">
    <property type="term" value="F:signal peptidase activity"/>
    <property type="evidence" value="ECO:0007669"/>
    <property type="project" value="UniProtKB-EC"/>
</dbReference>
<dbReference type="GO" id="GO:0006465">
    <property type="term" value="P:signal peptide processing"/>
    <property type="evidence" value="ECO:0007669"/>
    <property type="project" value="UniProtKB-UniRule"/>
</dbReference>
<organism evidence="7 8">
    <name type="scientific">Xylanimonas oleitrophica</name>
    <dbReference type="NCBI Taxonomy" id="2607479"/>
    <lineage>
        <taxon>Bacteria</taxon>
        <taxon>Bacillati</taxon>
        <taxon>Actinomycetota</taxon>
        <taxon>Actinomycetes</taxon>
        <taxon>Micrococcales</taxon>
        <taxon>Promicromonosporaceae</taxon>
        <taxon>Xylanimonas</taxon>
    </lineage>
</organism>
<evidence type="ECO:0000313" key="8">
    <source>
        <dbReference type="Proteomes" id="UP000248783"/>
    </source>
</evidence>